<dbReference type="Pfam" id="PF08628">
    <property type="entry name" value="Nexin_C"/>
    <property type="match status" value="1"/>
</dbReference>
<dbReference type="CDD" id="cd03443">
    <property type="entry name" value="PaaI_thioesterase"/>
    <property type="match status" value="1"/>
</dbReference>
<feature type="region of interest" description="Disordered" evidence="2">
    <location>
        <begin position="1240"/>
        <end position="1295"/>
    </location>
</feature>
<dbReference type="Pfam" id="PF02194">
    <property type="entry name" value="PXA"/>
    <property type="match status" value="1"/>
</dbReference>
<dbReference type="GO" id="GO:0006355">
    <property type="term" value="P:regulation of DNA-templated transcription"/>
    <property type="evidence" value="ECO:0007669"/>
    <property type="project" value="InterPro"/>
</dbReference>
<accession>A0A100ITV5</accession>
<dbReference type="Pfam" id="PF03061">
    <property type="entry name" value="4HBT"/>
    <property type="match status" value="1"/>
</dbReference>
<organism evidence="6 7">
    <name type="scientific">Aspergillus niger</name>
    <dbReference type="NCBI Taxonomy" id="5061"/>
    <lineage>
        <taxon>Eukaryota</taxon>
        <taxon>Fungi</taxon>
        <taxon>Dikarya</taxon>
        <taxon>Ascomycota</taxon>
        <taxon>Pezizomycotina</taxon>
        <taxon>Eurotiomycetes</taxon>
        <taxon>Eurotiomycetidae</taxon>
        <taxon>Eurotiales</taxon>
        <taxon>Aspergillaceae</taxon>
        <taxon>Aspergillus</taxon>
        <taxon>Aspergillus subgen. Circumdati</taxon>
    </lineage>
</organism>
<feature type="compositionally biased region" description="Low complexity" evidence="2">
    <location>
        <begin position="627"/>
        <end position="638"/>
    </location>
</feature>
<dbReference type="VEuPathDB" id="FungiDB:An05g00010"/>
<dbReference type="InterPro" id="IPR003173">
    <property type="entry name" value="PC4_C"/>
</dbReference>
<feature type="compositionally biased region" description="Polar residues" evidence="2">
    <location>
        <begin position="2019"/>
        <end position="2029"/>
    </location>
</feature>
<feature type="region of interest" description="Disordered" evidence="2">
    <location>
        <begin position="1659"/>
        <end position="1692"/>
    </location>
</feature>
<dbReference type="VEuPathDB" id="FungiDB:ATCC64974_490"/>
<evidence type="ECO:0000259" key="4">
    <source>
        <dbReference type="PROSITE" id="PS50195"/>
    </source>
</evidence>
<gene>
    <name evidence="6" type="ORF">ABL_09897</name>
</gene>
<dbReference type="VEuPathDB" id="FungiDB:ATCC64974_32960"/>
<dbReference type="VEuPathDB" id="FungiDB:ASPNIDRAFT2_1103165"/>
<feature type="compositionally biased region" description="Polar residues" evidence="2">
    <location>
        <begin position="2350"/>
        <end position="2365"/>
    </location>
</feature>
<dbReference type="SUPFAM" id="SSF64268">
    <property type="entry name" value="PX domain"/>
    <property type="match status" value="1"/>
</dbReference>
<dbReference type="OrthoDB" id="2245455at2759"/>
<evidence type="ECO:0000313" key="7">
    <source>
        <dbReference type="Proteomes" id="UP000068243"/>
    </source>
</evidence>
<keyword evidence="3" id="KW-1133">Transmembrane helix</keyword>
<feature type="compositionally biased region" description="Polar residues" evidence="2">
    <location>
        <begin position="918"/>
        <end position="944"/>
    </location>
</feature>
<feature type="region of interest" description="Disordered" evidence="2">
    <location>
        <begin position="1461"/>
        <end position="1525"/>
    </location>
</feature>
<comment type="caution">
    <text evidence="6">The sequence shown here is derived from an EMBL/GenBank/DDBJ whole genome shotgun (WGS) entry which is preliminary data.</text>
</comment>
<dbReference type="VEuPathDB" id="FungiDB:ASPNIDRAFT2_1182907"/>
<feature type="compositionally biased region" description="Basic and acidic residues" evidence="2">
    <location>
        <begin position="2052"/>
        <end position="2064"/>
    </location>
</feature>
<dbReference type="VEuPathDB" id="FungiDB:M747DRAFT_333244"/>
<feature type="region of interest" description="Disordered" evidence="2">
    <location>
        <begin position="831"/>
        <end position="977"/>
    </location>
</feature>
<dbReference type="InterPro" id="IPR036181">
    <property type="entry name" value="MIT_dom_sf"/>
</dbReference>
<reference evidence="7" key="1">
    <citation type="journal article" date="2016" name="Genome Announc.">
        <title>Draft genome sequence of Aspergillus niger strain An76.</title>
        <authorList>
            <person name="Gong W."/>
            <person name="Cheng Z."/>
            <person name="Zhang H."/>
            <person name="Liu L."/>
            <person name="Gao P."/>
            <person name="Wang L."/>
        </authorList>
    </citation>
    <scope>NUCLEOTIDE SEQUENCE [LARGE SCALE GENOMIC DNA]</scope>
    <source>
        <strain evidence="7">An76</strain>
    </source>
</reference>
<dbReference type="Gene3D" id="3.30.1520.10">
    <property type="entry name" value="Phox-like domain"/>
    <property type="match status" value="1"/>
</dbReference>
<feature type="compositionally biased region" description="Polar residues" evidence="2">
    <location>
        <begin position="2003"/>
        <end position="2012"/>
    </location>
</feature>
<dbReference type="VEuPathDB" id="FungiDB:M747DRAFT_343784"/>
<dbReference type="SUPFAM" id="SSF54447">
    <property type="entry name" value="ssDNA-binding transcriptional regulator domain"/>
    <property type="match status" value="1"/>
</dbReference>
<keyword evidence="1" id="KW-0175">Coiled coil</keyword>
<keyword evidence="3" id="KW-0472">Membrane</keyword>
<dbReference type="InterPro" id="IPR003114">
    <property type="entry name" value="Phox_assoc"/>
</dbReference>
<proteinExistence type="predicted"/>
<dbReference type="PROSITE" id="PS50195">
    <property type="entry name" value="PX"/>
    <property type="match status" value="1"/>
</dbReference>
<feature type="compositionally biased region" description="Polar residues" evidence="2">
    <location>
        <begin position="1675"/>
        <end position="1686"/>
    </location>
</feature>
<feature type="compositionally biased region" description="Polar residues" evidence="2">
    <location>
        <begin position="951"/>
        <end position="963"/>
    </location>
</feature>
<evidence type="ECO:0008006" key="8">
    <source>
        <dbReference type="Google" id="ProtNLM"/>
    </source>
</evidence>
<evidence type="ECO:0000259" key="5">
    <source>
        <dbReference type="PROSITE" id="PS51207"/>
    </source>
</evidence>
<dbReference type="InterPro" id="IPR009044">
    <property type="entry name" value="ssDNA-bd_transcriptional_reg"/>
</dbReference>
<feature type="region of interest" description="Disordered" evidence="2">
    <location>
        <begin position="1300"/>
        <end position="1319"/>
    </location>
</feature>
<dbReference type="VEuPathDB" id="FungiDB:M747DRAFT_284039"/>
<dbReference type="Pfam" id="PF04212">
    <property type="entry name" value="MIT"/>
    <property type="match status" value="1"/>
</dbReference>
<dbReference type="VEuPathDB" id="FungiDB:ASPNIDRAFT2_1157110"/>
<feature type="compositionally biased region" description="Basic and acidic residues" evidence="2">
    <location>
        <begin position="1272"/>
        <end position="1281"/>
    </location>
</feature>
<dbReference type="InterPro" id="IPR007330">
    <property type="entry name" value="MIT_dom"/>
</dbReference>
<dbReference type="SUPFAM" id="SSF116846">
    <property type="entry name" value="MIT domain"/>
    <property type="match status" value="1"/>
</dbReference>
<feature type="compositionally biased region" description="Polar residues" evidence="2">
    <location>
        <begin position="1935"/>
        <end position="1969"/>
    </location>
</feature>
<dbReference type="VEuPathDB" id="FungiDB:ASPNIDRAFT2_1143029"/>
<dbReference type="FunFam" id="3.10.129.10:FF:000033">
    <property type="entry name" value="acyl-coenzyme A thioesterase 13"/>
    <property type="match status" value="1"/>
</dbReference>
<feature type="compositionally biased region" description="Basic and acidic residues" evidence="2">
    <location>
        <begin position="1251"/>
        <end position="1265"/>
    </location>
</feature>
<dbReference type="EMBL" id="BCMY01000026">
    <property type="protein sequence ID" value="GAQ47236.1"/>
    <property type="molecule type" value="Genomic_DNA"/>
</dbReference>
<feature type="domain" description="PXA" evidence="5">
    <location>
        <begin position="327"/>
        <end position="490"/>
    </location>
</feature>
<feature type="region of interest" description="Disordered" evidence="2">
    <location>
        <begin position="627"/>
        <end position="649"/>
    </location>
</feature>
<dbReference type="Pfam" id="PF02229">
    <property type="entry name" value="PC4"/>
    <property type="match status" value="1"/>
</dbReference>
<dbReference type="GO" id="GO:0003677">
    <property type="term" value="F:DNA binding"/>
    <property type="evidence" value="ECO:0007669"/>
    <property type="project" value="InterPro"/>
</dbReference>
<evidence type="ECO:0000256" key="2">
    <source>
        <dbReference type="SAM" id="MobiDB-lite"/>
    </source>
</evidence>
<feature type="compositionally biased region" description="Polar residues" evidence="2">
    <location>
        <begin position="1308"/>
        <end position="1317"/>
    </location>
</feature>
<name>A0A100ITV5_ASPNG</name>
<dbReference type="Gene3D" id="1.20.58.80">
    <property type="entry name" value="Phosphotransferase system, lactose/cellobiose-type IIA subunit"/>
    <property type="match status" value="1"/>
</dbReference>
<feature type="region of interest" description="Disordered" evidence="2">
    <location>
        <begin position="2335"/>
        <end position="2365"/>
    </location>
</feature>
<feature type="compositionally biased region" description="Polar residues" evidence="2">
    <location>
        <begin position="1895"/>
        <end position="1923"/>
    </location>
</feature>
<dbReference type="VEuPathDB" id="FungiDB:An14g00490"/>
<dbReference type="VEuPathDB" id="FungiDB:ATCC64974_32970"/>
<feature type="region of interest" description="Disordered" evidence="2">
    <location>
        <begin position="1333"/>
        <end position="1384"/>
    </location>
</feature>
<dbReference type="Gene3D" id="2.30.31.10">
    <property type="entry name" value="Transcriptional Coactivator Pc4, Chain A"/>
    <property type="match status" value="1"/>
</dbReference>
<dbReference type="Pfam" id="PF00787">
    <property type="entry name" value="PX"/>
    <property type="match status" value="1"/>
</dbReference>
<dbReference type="VEuPathDB" id="FungiDB:ATCC64974_32980"/>
<feature type="compositionally biased region" description="Acidic residues" evidence="2">
    <location>
        <begin position="1284"/>
        <end position="1293"/>
    </location>
</feature>
<feature type="region of interest" description="Disordered" evidence="2">
    <location>
        <begin position="2052"/>
        <end position="2084"/>
    </location>
</feature>
<feature type="coiled-coil region" evidence="1">
    <location>
        <begin position="1814"/>
        <end position="1841"/>
    </location>
</feature>
<dbReference type="InterPro" id="IPR013937">
    <property type="entry name" value="Sorting_nexin_C"/>
</dbReference>
<feature type="compositionally biased region" description="Polar residues" evidence="2">
    <location>
        <begin position="639"/>
        <end position="649"/>
    </location>
</feature>
<dbReference type="Proteomes" id="UP000068243">
    <property type="component" value="Unassembled WGS sequence"/>
</dbReference>
<feature type="compositionally biased region" description="Polar residues" evidence="2">
    <location>
        <begin position="1337"/>
        <end position="1351"/>
    </location>
</feature>
<dbReference type="PANTHER" id="PTHR37327">
    <property type="entry name" value="CHROMOSOME 1, WHOLE GENOME SHOTGUN SEQUENCE"/>
    <property type="match status" value="1"/>
</dbReference>
<dbReference type="VEuPathDB" id="FungiDB:M747DRAFT_324579"/>
<feature type="region of interest" description="Disordered" evidence="2">
    <location>
        <begin position="1895"/>
        <end position="2029"/>
    </location>
</feature>
<dbReference type="GO" id="GO:0035091">
    <property type="term" value="F:phosphatidylinositol binding"/>
    <property type="evidence" value="ECO:0007669"/>
    <property type="project" value="InterPro"/>
</dbReference>
<dbReference type="SUPFAM" id="SSF54637">
    <property type="entry name" value="Thioesterase/thiol ester dehydrase-isomerase"/>
    <property type="match status" value="1"/>
</dbReference>
<dbReference type="InterPro" id="IPR001683">
    <property type="entry name" value="PX_dom"/>
</dbReference>
<feature type="region of interest" description="Disordered" evidence="2">
    <location>
        <begin position="1126"/>
        <end position="1169"/>
    </location>
</feature>
<dbReference type="PANTHER" id="PTHR37327:SF1">
    <property type="entry name" value="MICROTUBULE INTERACTING AND TRANSPORT DOMAIN-CONTAINING PROTEIN"/>
    <property type="match status" value="1"/>
</dbReference>
<dbReference type="InterPro" id="IPR006683">
    <property type="entry name" value="Thioestr_dom"/>
</dbReference>
<feature type="transmembrane region" description="Helical" evidence="3">
    <location>
        <begin position="224"/>
        <end position="250"/>
    </location>
</feature>
<dbReference type="Gene3D" id="3.10.129.10">
    <property type="entry name" value="Hotdog Thioesterase"/>
    <property type="match status" value="1"/>
</dbReference>
<dbReference type="InterPro" id="IPR029069">
    <property type="entry name" value="HotDog_dom_sf"/>
</dbReference>
<dbReference type="CDD" id="cd06093">
    <property type="entry name" value="PX_domain"/>
    <property type="match status" value="1"/>
</dbReference>
<evidence type="ECO:0000256" key="3">
    <source>
        <dbReference type="SAM" id="Phobius"/>
    </source>
</evidence>
<feature type="compositionally biased region" description="Polar residues" evidence="2">
    <location>
        <begin position="1151"/>
        <end position="1160"/>
    </location>
</feature>
<evidence type="ECO:0000256" key="1">
    <source>
        <dbReference type="SAM" id="Coils"/>
    </source>
</evidence>
<dbReference type="PROSITE" id="PS51207">
    <property type="entry name" value="PXA"/>
    <property type="match status" value="1"/>
</dbReference>
<protein>
    <recommendedName>
        <fullName evidence="8">PX domain-containing protein</fullName>
    </recommendedName>
</protein>
<sequence>MNAELQQVQKVWERIRTNSPIYAFLLQDIDIYDAGKGVFNARLQVGPQHLNSKGTLHGVFSACVTDWAGGLAIASAGLDSTGVSTNIHVNYLSTAKTGDWLVIEGRADKVGRNLAFTTVTISKQTDSNGTLIIREILVFLLLNKSASLRYGQCDHLTEPIAMDETSNWAEQSQPKKPELAETSNVGLPTSYSEQAATESLNPVRSKGVIESTLQFLSTANSETLLGVFACLVGATLVLFGRLGLLLIGIASGIVLHAQWEAVYEDPIHPLSNPRQRRRKELALDIARRLLDWPKSTTLAADAEQDDTGQVFLFGDSSSADLDYSALGPKTADALRSITDAVMKDYVMKLLAEFISSLSLHLSRKRSADTFLELLTNSSSLIIVFLNELSAAFESVGSTKPPEKAVLRYIETSPESGLANILANDQQKKKLDIIADDILARFLDPDVYGCLLLRNFMREMFVSVLFESTVSSLSRPEIINGWIIYLFSEGKSDIMTAIDAGVEGAQEQVVTATRELNSVNELPSDTTRNTSPDFDITRDIIQHEMANVDRATVEAKIEAKRLSDMITAHDQQKQSPERALGNDVQEVASDDRIDHREVLPADEIGDGALQRKVSGCDQAKHIENNIDSNVEENNSSSPSLMQFKSPTAPTSLPEPAILHRASITVETEASKVTSKGPLRSKPTSDYLLQVEPVSTRSTGWMVFRKYTDFESLHQTLEAISRLHKLRKFADDHPVVPSWKGQTTLELAKNLECYLQDALNHESLAESEKMKRFLGKDEHLGSDFSNPYGRTGFPFPSQSALENVGKGVLGVLSNAPRGVSGSGKAMLDGMTGVFGGGSSKKQSPDSVVGDKARPLNPVNHNGSIDQVSEGRPRNSTRIGSASPPDGFHTDKAFGRPAPPPEEAFSNKFETATDYAGFPDSSAQTTDVGSTVASTQLSPSTGRNTSADLPRSPGGTQDNSHANSEGQAPDAESSEYRSQGNPITHEETRIAVELIFAVINELYTLSSAWNIRRTLLNAAKSYILRPGNPHLETIRELLQVSMIDSHTSDEAIGLYLNKLRENALPTESELRNWPPPSTDAEKERLRETARKVFVQRGLPQALTSVMGANAISGKVTSPLPLAADIVMSSRARKREPDAESDSIDDHRSSKRTRGNVSKGNPNPNHADLLAGQGKLDSNGDIYWEISKARRLTISSFRGKTLVSIREYYEKDGHELPGKKGISLPIDQFSSLVKLLPHIETTLQNKGESIPRPQYDSDSKLTSENKEVGDDSGEYSDDKDTRRNIEATSEDDSDELKDSDTADYISRIGSGTPANSASPQAAVSLDKTDKGLIREGLGNLNRWSQSTTSSQNSPENNRRLDFTRVPRSPSPTTGHDEHIDNNDGSENQSRIASETGIEIHDGFHMPETFDTYDELRTHRPFQTSITSSYGDPAPNHPVDVVGATVPQSNWIFSGATEIPHNLFQDPWVKENGSGPDSARGKSSVVPTRPVLEAHSPRESGPNAPAEEGPQLISEGDRSQEKRKRGQSQKAMLSKALQKANTAVLLDNAANFEGAMEAYNDACQLLHLVMLRSDGGEDEKQKLQEIRDTYMVRVTELQRMDFSFRDLDSKALPERPLSQESYGELSHPIVDENDVMAREKRVSLQRSSMVQPFDLAEGLASSWDHQPRQSLLPSPLGDRTPTTAQSSNSVNFHHPGSSRRISKFDYMGASDPSETITSGVDITHAAGQSDLSSFGDHKKDVNESTSWLDTIDESGASSPASIRSEVSSIYLRHRGSFHHAVGTEAEFDAALDAAVEAAYDEGLEPAVDLDDNGSSNDIVANARRNVEIAKQKVREAEREAQIALTRGQETQRLQEQSAYDGVNDIRTDYLDEEAEEEERLLEEMTRGYVMDDFEFGIQSKSALPRQSRSGSLSSKLRDGSTASNTMTALSPLAEDASLPFTDNTNFEPSGSSPPSHGALSVSTNSGHASISTPTVRARRLSGQYATELKIETNTDPFSFRPPPVPKDSTASTSTINHQPGRASGPTSALRSAASVKNRNVSIGSFNEDALSNAISEKMPHQDDDGRELSKVPSPTRPIGKVPSAPDNLGKLNTGLGTFRLRNVSVSGPEPFVESPNSPSSNAFPAVDTHKVPMTGSIPIIPTPTTAMMSANGLPSGGLNIFDSHIHSPTSPGSPNLLATDPPLPLEPCPESFLLRPFWLMRCIYQTISHPRGGYLSTKLFIPRDVWRVKNVKIKAVEEKVSNCDLLTAALLKLAKVDTYDADAVLEEMQSLESVLDQVQMSLSKKIGSEVGVQGAMPLFKSAQFFEDPAAVDAPPSKPSNVPSKSYLTSWRKLRSKNSGVNATASLPASKDTNKDNATVSTIPMTSLPTSQPLRRRVSQLHYNGSNNYMGALARLCDAAQVLGMWQDLPHYRFGSVNPACLDQIAQQVEDPGLRHSSPTLVGLELSTRHAAEFFGLYVCRFALNDIGMMLDKFIKRGSEWVLI</sequence>
<feature type="domain" description="PX" evidence="4">
    <location>
        <begin position="663"/>
        <end position="779"/>
    </location>
</feature>
<evidence type="ECO:0000313" key="6">
    <source>
        <dbReference type="EMBL" id="GAQ47236.1"/>
    </source>
</evidence>
<dbReference type="InterPro" id="IPR036871">
    <property type="entry name" value="PX_dom_sf"/>
</dbReference>
<keyword evidence="3" id="KW-0812">Transmembrane</keyword>